<evidence type="ECO:0000256" key="3">
    <source>
        <dbReference type="ARBA" id="ARBA00022833"/>
    </source>
</evidence>
<feature type="zinc finger region" description="C3H1-type" evidence="5">
    <location>
        <begin position="50"/>
        <end position="78"/>
    </location>
</feature>
<dbReference type="PANTHER" id="PTHR12506:SF50">
    <property type="entry name" value="ZINC FINGER CCCH DOMAIN-CONTAINING PROTEIN 26"/>
    <property type="match status" value="1"/>
</dbReference>
<dbReference type="AlphaFoldDB" id="A0A9E7HUG3"/>
<sequence length="467" mass="51082">MMPDTRHNAVSSSSNALPHKLEGCFEAMWQLKIEDGQEAADGQLNPYPDRPGEPDCLHYLRTGKCGFGSKCKYNHPALGVQVRAMGCNRTLNLVGNSHREMANLIVSSSVAFSHLCVDYDDGVLVQIQLEKGELEAFFLKTGSCKYGITCKYHHPRDKHEIHMVQLNVLGLPIRKDEKPCAYYMRTGSCKYGVTCKFNHPQPASRGTSFPVTGSSVYDYAGYMAPTSGPHVIGGISQWHLSRIPYLSNPTTQGFPAYVPLGLPPSQGTIPVPQGWISYMGNTNHMSSTDMPAPGLTAKHQEQPGPGVPLSLPDRPDQPECQYYMKTGNCKYGNSCKYHHPKERNQPATATIGPLGLPLRPGQPVCTFYAAYGSCNYGTACKFDHPLAGYYGYSLPPFTYPGQPALFPNQRSLQVIWTSAGNSSSKSSNLPDQLAISEKGGAQQNPQTHEHGNPTTNTLNNESHPEST</sequence>
<feature type="domain" description="C3H1-type" evidence="7">
    <location>
        <begin position="314"/>
        <end position="342"/>
    </location>
</feature>
<feature type="domain" description="C3H1-type" evidence="7">
    <location>
        <begin position="50"/>
        <end position="78"/>
    </location>
</feature>
<feature type="domain" description="C3H1-type" evidence="7">
    <location>
        <begin position="359"/>
        <end position="387"/>
    </location>
</feature>
<accession>A0A9E7HUG3</accession>
<dbReference type="InterPro" id="IPR036855">
    <property type="entry name" value="Znf_CCCH_sf"/>
</dbReference>
<feature type="domain" description="C3H1-type" evidence="7">
    <location>
        <begin position="129"/>
        <end position="157"/>
    </location>
</feature>
<feature type="zinc finger region" description="C3H1-type" evidence="5">
    <location>
        <begin position="174"/>
        <end position="202"/>
    </location>
</feature>
<dbReference type="PROSITE" id="PS50103">
    <property type="entry name" value="ZF_C3H1"/>
    <property type="match status" value="5"/>
</dbReference>
<evidence type="ECO:0000256" key="5">
    <source>
        <dbReference type="PROSITE-ProRule" id="PRU00723"/>
    </source>
</evidence>
<dbReference type="Gene3D" id="4.10.1000.10">
    <property type="entry name" value="Zinc finger, CCCH-type"/>
    <property type="match status" value="2"/>
</dbReference>
<feature type="zinc finger region" description="C3H1-type" evidence="5">
    <location>
        <begin position="129"/>
        <end position="157"/>
    </location>
</feature>
<evidence type="ECO:0000313" key="8">
    <source>
        <dbReference type="EMBL" id="URE40721.1"/>
    </source>
</evidence>
<dbReference type="SUPFAM" id="SSF90229">
    <property type="entry name" value="CCCH zinc finger"/>
    <property type="match status" value="4"/>
</dbReference>
<evidence type="ECO:0000313" key="9">
    <source>
        <dbReference type="Proteomes" id="UP001055439"/>
    </source>
</evidence>
<gene>
    <name evidence="8" type="ORF">MUK42_13234</name>
</gene>
<dbReference type="SMART" id="SM00356">
    <property type="entry name" value="ZnF_C3H1"/>
    <property type="match status" value="5"/>
</dbReference>
<dbReference type="InterPro" id="IPR000571">
    <property type="entry name" value="Znf_CCCH"/>
</dbReference>
<evidence type="ECO:0000256" key="1">
    <source>
        <dbReference type="ARBA" id="ARBA00022723"/>
    </source>
</evidence>
<keyword evidence="4" id="KW-0238">DNA-binding</keyword>
<keyword evidence="3 5" id="KW-0862">Zinc</keyword>
<feature type="domain" description="C3H1-type" evidence="7">
    <location>
        <begin position="174"/>
        <end position="202"/>
    </location>
</feature>
<organism evidence="8 9">
    <name type="scientific">Musa troglodytarum</name>
    <name type="common">fe'i banana</name>
    <dbReference type="NCBI Taxonomy" id="320322"/>
    <lineage>
        <taxon>Eukaryota</taxon>
        <taxon>Viridiplantae</taxon>
        <taxon>Streptophyta</taxon>
        <taxon>Embryophyta</taxon>
        <taxon>Tracheophyta</taxon>
        <taxon>Spermatophyta</taxon>
        <taxon>Magnoliopsida</taxon>
        <taxon>Liliopsida</taxon>
        <taxon>Zingiberales</taxon>
        <taxon>Musaceae</taxon>
        <taxon>Musa</taxon>
    </lineage>
</organism>
<evidence type="ECO:0000256" key="4">
    <source>
        <dbReference type="ARBA" id="ARBA00023125"/>
    </source>
</evidence>
<evidence type="ECO:0000259" key="7">
    <source>
        <dbReference type="PROSITE" id="PS50103"/>
    </source>
</evidence>
<dbReference type="InterPro" id="IPR050974">
    <property type="entry name" value="Plant_ZF_CCCH"/>
</dbReference>
<feature type="region of interest" description="Disordered" evidence="6">
    <location>
        <begin position="420"/>
        <end position="467"/>
    </location>
</feature>
<protein>
    <submittedName>
        <fullName evidence="8">Zinc finger CCCH domain-containing protein</fullName>
    </submittedName>
</protein>
<dbReference type="Gene3D" id="2.30.30.1190">
    <property type="match status" value="1"/>
</dbReference>
<dbReference type="PANTHER" id="PTHR12506">
    <property type="entry name" value="PROTEIN PHOSPHATASE RELATED"/>
    <property type="match status" value="1"/>
</dbReference>
<proteinExistence type="predicted"/>
<dbReference type="EMBL" id="CP097510">
    <property type="protein sequence ID" value="URE40721.1"/>
    <property type="molecule type" value="Genomic_DNA"/>
</dbReference>
<keyword evidence="2 5" id="KW-0863">Zinc-finger</keyword>
<name>A0A9E7HUG3_9LILI</name>
<reference evidence="8" key="1">
    <citation type="submission" date="2022-05" db="EMBL/GenBank/DDBJ databases">
        <title>The Musa troglodytarum L. genome provides insights into the mechanism of non-climacteric behaviour and enrichment of carotenoids.</title>
        <authorList>
            <person name="Wang J."/>
        </authorList>
    </citation>
    <scope>NUCLEOTIDE SEQUENCE</scope>
    <source>
        <tissue evidence="8">Leaf</tissue>
    </source>
</reference>
<dbReference type="GO" id="GO:0003677">
    <property type="term" value="F:DNA binding"/>
    <property type="evidence" value="ECO:0007669"/>
    <property type="project" value="UniProtKB-KW"/>
</dbReference>
<evidence type="ECO:0000256" key="6">
    <source>
        <dbReference type="SAM" id="MobiDB-lite"/>
    </source>
</evidence>
<feature type="zinc finger region" description="C3H1-type" evidence="5">
    <location>
        <begin position="359"/>
        <end position="387"/>
    </location>
</feature>
<dbReference type="OrthoDB" id="411372at2759"/>
<dbReference type="Pfam" id="PF00642">
    <property type="entry name" value="zf-CCCH"/>
    <property type="match status" value="5"/>
</dbReference>
<dbReference type="GO" id="GO:0008270">
    <property type="term" value="F:zinc ion binding"/>
    <property type="evidence" value="ECO:0007669"/>
    <property type="project" value="UniProtKB-KW"/>
</dbReference>
<feature type="compositionally biased region" description="Polar residues" evidence="6">
    <location>
        <begin position="441"/>
        <end position="461"/>
    </location>
</feature>
<keyword evidence="1 5" id="KW-0479">Metal-binding</keyword>
<evidence type="ECO:0000256" key="2">
    <source>
        <dbReference type="ARBA" id="ARBA00022771"/>
    </source>
</evidence>
<keyword evidence="9" id="KW-1185">Reference proteome</keyword>
<feature type="zinc finger region" description="C3H1-type" evidence="5">
    <location>
        <begin position="314"/>
        <end position="342"/>
    </location>
</feature>
<dbReference type="GO" id="GO:0003729">
    <property type="term" value="F:mRNA binding"/>
    <property type="evidence" value="ECO:0007669"/>
    <property type="project" value="UniProtKB-ARBA"/>
</dbReference>
<dbReference type="Proteomes" id="UP001055439">
    <property type="component" value="Chromosome 8"/>
</dbReference>